<reference evidence="12 13" key="1">
    <citation type="submission" date="2020-04" db="EMBL/GenBank/DDBJ databases">
        <title>Metagenomic profiling of ammonia- and methane-oxidizing microorganisms in a Dutch drinking water treatment plant.</title>
        <authorList>
            <person name="Poghosyan L."/>
            <person name="Leucker S."/>
        </authorList>
    </citation>
    <scope>NUCLEOTIDE SEQUENCE [LARGE SCALE GENOMIC DNA]</scope>
    <source>
        <strain evidence="12">S-RSF-IL-03</strain>
    </source>
</reference>
<evidence type="ECO:0000256" key="4">
    <source>
        <dbReference type="ARBA" id="ARBA00022801"/>
    </source>
</evidence>
<feature type="active site" description="Phosphoserine intermediate" evidence="7">
    <location>
        <position position="80"/>
    </location>
</feature>
<dbReference type="CDD" id="cd16012">
    <property type="entry name" value="ALP"/>
    <property type="match status" value="1"/>
</dbReference>
<sequence length="196" mass="20582">MLPVLMTSCLLMLGLVTLARAIEPGEHRATARNVIFMIGDGCGPAYVELGRGVKGAPLSLDPYLVGASQTAASDSRVTDSAASATALACGVQTRNEAIGVDTRGRAHRTLLEAAESCGRSTGLVATSRITHATPAAFAAHVPHRDDEDAIAAQEVEQNIELLLGAGARHFIPVASGGHRTDSRNLLDEQRRSRRHG</sequence>
<accession>A0A849SIB6</accession>
<dbReference type="SMART" id="SM00098">
    <property type="entry name" value="alkPPc"/>
    <property type="match status" value="1"/>
</dbReference>
<dbReference type="InterPro" id="IPR001952">
    <property type="entry name" value="Alkaline_phosphatase"/>
</dbReference>
<protein>
    <submittedName>
        <fullName evidence="12">Alkaline phosphatase</fullName>
    </submittedName>
</protein>
<evidence type="ECO:0000313" key="12">
    <source>
        <dbReference type="EMBL" id="NOT32647.1"/>
    </source>
</evidence>
<dbReference type="Pfam" id="PF00245">
    <property type="entry name" value="Alk_phosphatase"/>
    <property type="match status" value="1"/>
</dbReference>
<comment type="similarity">
    <text evidence="1 9">Belongs to the alkaline phosphatase family.</text>
</comment>
<feature type="chain" id="PRO_5032900540" evidence="11">
    <location>
        <begin position="22"/>
        <end position="196"/>
    </location>
</feature>
<evidence type="ECO:0000256" key="5">
    <source>
        <dbReference type="ARBA" id="ARBA00022833"/>
    </source>
</evidence>
<keyword evidence="2" id="KW-0597">Phosphoprotein</keyword>
<keyword evidence="4" id="KW-0378">Hydrolase</keyword>
<comment type="cofactor">
    <cofactor evidence="8">
        <name>Mg(2+)</name>
        <dbReference type="ChEBI" id="CHEBI:18420"/>
    </cofactor>
    <text evidence="8">Binds 1 Mg(2+) ion.</text>
</comment>
<name>A0A849SIB6_UNCEI</name>
<evidence type="ECO:0000256" key="3">
    <source>
        <dbReference type="ARBA" id="ARBA00022723"/>
    </source>
</evidence>
<feature type="binding site" evidence="8">
    <location>
        <position position="131"/>
    </location>
    <ligand>
        <name>Mg(2+)</name>
        <dbReference type="ChEBI" id="CHEBI:18420"/>
    </ligand>
</feature>
<evidence type="ECO:0000256" key="9">
    <source>
        <dbReference type="RuleBase" id="RU003946"/>
    </source>
</evidence>
<dbReference type="Proteomes" id="UP000580839">
    <property type="component" value="Unassembled WGS sequence"/>
</dbReference>
<evidence type="ECO:0000256" key="1">
    <source>
        <dbReference type="ARBA" id="ARBA00005984"/>
    </source>
</evidence>
<dbReference type="AlphaFoldDB" id="A0A849SIB6"/>
<evidence type="ECO:0000256" key="8">
    <source>
        <dbReference type="PIRSR" id="PIRSR601952-2"/>
    </source>
</evidence>
<feature type="region of interest" description="Disordered" evidence="10">
    <location>
        <begin position="174"/>
        <end position="196"/>
    </location>
</feature>
<feature type="signal peptide" evidence="11">
    <location>
        <begin position="1"/>
        <end position="21"/>
    </location>
</feature>
<dbReference type="PANTHER" id="PTHR11596:SF5">
    <property type="entry name" value="ALKALINE PHOSPHATASE"/>
    <property type="match status" value="1"/>
</dbReference>
<keyword evidence="6 8" id="KW-0460">Magnesium</keyword>
<keyword evidence="5 8" id="KW-0862">Zinc</keyword>
<dbReference type="GO" id="GO:0046872">
    <property type="term" value="F:metal ion binding"/>
    <property type="evidence" value="ECO:0007669"/>
    <property type="project" value="UniProtKB-KW"/>
</dbReference>
<feature type="binding site" evidence="8">
    <location>
        <position position="40"/>
    </location>
    <ligand>
        <name>Zn(2+)</name>
        <dbReference type="ChEBI" id="CHEBI:29105"/>
        <label>2</label>
    </ligand>
</feature>
<evidence type="ECO:0000256" key="10">
    <source>
        <dbReference type="SAM" id="MobiDB-lite"/>
    </source>
</evidence>
<comment type="cofactor">
    <cofactor evidence="8">
        <name>Zn(2+)</name>
        <dbReference type="ChEBI" id="CHEBI:29105"/>
    </cofactor>
    <text evidence="8">Binds 2 Zn(2+) ions.</text>
</comment>
<proteinExistence type="inferred from homology"/>
<gene>
    <name evidence="12" type="ORF">HOP12_00580</name>
</gene>
<evidence type="ECO:0000256" key="6">
    <source>
        <dbReference type="ARBA" id="ARBA00022842"/>
    </source>
</evidence>
<dbReference type="InterPro" id="IPR017850">
    <property type="entry name" value="Alkaline_phosphatase_core_sf"/>
</dbReference>
<feature type="non-terminal residue" evidence="12">
    <location>
        <position position="196"/>
    </location>
</feature>
<evidence type="ECO:0000256" key="7">
    <source>
        <dbReference type="PIRSR" id="PIRSR601952-1"/>
    </source>
</evidence>
<keyword evidence="3 8" id="KW-0479">Metal-binding</keyword>
<comment type="caution">
    <text evidence="12">The sequence shown here is derived from an EMBL/GenBank/DDBJ whole genome shotgun (WGS) entry which is preliminary data.</text>
</comment>
<dbReference type="SUPFAM" id="SSF53649">
    <property type="entry name" value="Alkaline phosphatase-like"/>
    <property type="match status" value="1"/>
</dbReference>
<evidence type="ECO:0000256" key="2">
    <source>
        <dbReference type="ARBA" id="ARBA00022553"/>
    </source>
</evidence>
<feature type="binding site" evidence="8">
    <location>
        <position position="40"/>
    </location>
    <ligand>
        <name>Mg(2+)</name>
        <dbReference type="ChEBI" id="CHEBI:18420"/>
    </ligand>
</feature>
<organism evidence="12 13">
    <name type="scientific">Eiseniibacteriota bacterium</name>
    <dbReference type="NCBI Taxonomy" id="2212470"/>
    <lineage>
        <taxon>Bacteria</taxon>
        <taxon>Candidatus Eiseniibacteriota</taxon>
    </lineage>
</organism>
<dbReference type="Gene3D" id="3.40.720.10">
    <property type="entry name" value="Alkaline Phosphatase, subunit A"/>
    <property type="match status" value="1"/>
</dbReference>
<evidence type="ECO:0000256" key="11">
    <source>
        <dbReference type="SAM" id="SignalP"/>
    </source>
</evidence>
<feature type="binding site" evidence="8">
    <location>
        <position position="133"/>
    </location>
    <ligand>
        <name>Mg(2+)</name>
        <dbReference type="ChEBI" id="CHEBI:18420"/>
    </ligand>
</feature>
<keyword evidence="11" id="KW-0732">Signal</keyword>
<dbReference type="GO" id="GO:0004035">
    <property type="term" value="F:alkaline phosphatase activity"/>
    <property type="evidence" value="ECO:0007669"/>
    <property type="project" value="TreeGrafter"/>
</dbReference>
<dbReference type="PROSITE" id="PS00123">
    <property type="entry name" value="ALKALINE_PHOSPHATASE"/>
    <property type="match status" value="1"/>
</dbReference>
<dbReference type="InterPro" id="IPR018299">
    <property type="entry name" value="Alkaline_phosphatase_AS"/>
</dbReference>
<dbReference type="PRINTS" id="PR00113">
    <property type="entry name" value="ALKPHPHTASE"/>
</dbReference>
<dbReference type="EMBL" id="JABFRW010000006">
    <property type="protein sequence ID" value="NOT32647.1"/>
    <property type="molecule type" value="Genomic_DNA"/>
</dbReference>
<feature type="compositionally biased region" description="Basic and acidic residues" evidence="10">
    <location>
        <begin position="178"/>
        <end position="190"/>
    </location>
</feature>
<evidence type="ECO:0000313" key="13">
    <source>
        <dbReference type="Proteomes" id="UP000580839"/>
    </source>
</evidence>
<dbReference type="PANTHER" id="PTHR11596">
    <property type="entry name" value="ALKALINE PHOSPHATASE"/>
    <property type="match status" value="1"/>
</dbReference>